<dbReference type="AlphaFoldDB" id="A0A9D4C713"/>
<keyword evidence="2" id="KW-1185">Reference proteome</keyword>
<evidence type="ECO:0000313" key="1">
    <source>
        <dbReference type="EMBL" id="KAH3718284.1"/>
    </source>
</evidence>
<comment type="caution">
    <text evidence="1">The sequence shown here is derived from an EMBL/GenBank/DDBJ whole genome shotgun (WGS) entry which is preliminary data.</text>
</comment>
<organism evidence="1 2">
    <name type="scientific">Dreissena polymorpha</name>
    <name type="common">Zebra mussel</name>
    <name type="synonym">Mytilus polymorpha</name>
    <dbReference type="NCBI Taxonomy" id="45954"/>
    <lineage>
        <taxon>Eukaryota</taxon>
        <taxon>Metazoa</taxon>
        <taxon>Spiralia</taxon>
        <taxon>Lophotrochozoa</taxon>
        <taxon>Mollusca</taxon>
        <taxon>Bivalvia</taxon>
        <taxon>Autobranchia</taxon>
        <taxon>Heteroconchia</taxon>
        <taxon>Euheterodonta</taxon>
        <taxon>Imparidentia</taxon>
        <taxon>Neoheterodontei</taxon>
        <taxon>Myida</taxon>
        <taxon>Dreissenoidea</taxon>
        <taxon>Dreissenidae</taxon>
        <taxon>Dreissena</taxon>
    </lineage>
</organism>
<proteinExistence type="predicted"/>
<reference evidence="1" key="2">
    <citation type="submission" date="2020-11" db="EMBL/GenBank/DDBJ databases">
        <authorList>
            <person name="McCartney M.A."/>
            <person name="Auch B."/>
            <person name="Kono T."/>
            <person name="Mallez S."/>
            <person name="Becker A."/>
            <person name="Gohl D.M."/>
            <person name="Silverstein K.A.T."/>
            <person name="Koren S."/>
            <person name="Bechman K.B."/>
            <person name="Herman A."/>
            <person name="Abrahante J.E."/>
            <person name="Garbe J."/>
        </authorList>
    </citation>
    <scope>NUCLEOTIDE SEQUENCE</scope>
    <source>
        <strain evidence="1">Duluth1</strain>
        <tissue evidence="1">Whole animal</tissue>
    </source>
</reference>
<gene>
    <name evidence="1" type="ORF">DPMN_061086</name>
</gene>
<reference evidence="1" key="1">
    <citation type="journal article" date="2019" name="bioRxiv">
        <title>The Genome of the Zebra Mussel, Dreissena polymorpha: A Resource for Invasive Species Research.</title>
        <authorList>
            <person name="McCartney M.A."/>
            <person name="Auch B."/>
            <person name="Kono T."/>
            <person name="Mallez S."/>
            <person name="Zhang Y."/>
            <person name="Obille A."/>
            <person name="Becker A."/>
            <person name="Abrahante J.E."/>
            <person name="Garbe J."/>
            <person name="Badalamenti J.P."/>
            <person name="Herman A."/>
            <person name="Mangelson H."/>
            <person name="Liachko I."/>
            <person name="Sullivan S."/>
            <person name="Sone E.D."/>
            <person name="Koren S."/>
            <person name="Silverstein K.A.T."/>
            <person name="Beckman K.B."/>
            <person name="Gohl D.M."/>
        </authorList>
    </citation>
    <scope>NUCLEOTIDE SEQUENCE</scope>
    <source>
        <strain evidence="1">Duluth1</strain>
        <tissue evidence="1">Whole animal</tissue>
    </source>
</reference>
<name>A0A9D4C713_DREPO</name>
<accession>A0A9D4C713</accession>
<evidence type="ECO:0000313" key="2">
    <source>
        <dbReference type="Proteomes" id="UP000828390"/>
    </source>
</evidence>
<dbReference type="EMBL" id="JAIWYP010000013">
    <property type="protein sequence ID" value="KAH3718284.1"/>
    <property type="molecule type" value="Genomic_DNA"/>
</dbReference>
<dbReference type="Proteomes" id="UP000828390">
    <property type="component" value="Unassembled WGS sequence"/>
</dbReference>
<protein>
    <submittedName>
        <fullName evidence="1">Uncharacterized protein</fullName>
    </submittedName>
</protein>
<sequence length="116" mass="12951">MAKLKNKIKKKYSSARNVVLKMFVCMCCPTLVTRMEVDANECNDADDLVVTRVYRAASFTNAVAADRMRVQGSRSATRAESQTAAGISRRLKNLHETTWRRASPETCAMSSERISS</sequence>